<dbReference type="PIRSF" id="PIRSF037947">
    <property type="entry name" value="Protein_XRP2"/>
    <property type="match status" value="1"/>
</dbReference>
<evidence type="ECO:0000256" key="7">
    <source>
        <dbReference type="ARBA" id="ARBA00022741"/>
    </source>
</evidence>
<sequence length="387" mass="43767">MNFYWFCCFFRQFRRPTKEKHELDFEPPIKYPWSDNGNLNPKDFILEEKDHGVFGRAPGEINGQQFVIRNCKNSFIYLLDHINTITVDDCDSCTILTGPVRTSIFIRDCHKCHIMTACQQFRTRDCRDLTIFLACVTEPIIESSTGMAFGPYQCYYPELEAQFNAAGLSIFNCNWSDVYDFTPDPDGEANIRLLEPDEKVEQYIPNPKEALERKMNANGIEAAPDENTIALLKSFASINISFSPKDSLVPVTLGNRPLASTEYLYGCAIIAIFYHLGASSCAKTIISHLQENPSCCLVRTRNSKFSEYDFERVFGIPAKSKQAKVGSVITLEVAGPRDTVGYICEEAAMKAGALYDSAFIHVTNDPEKASHQRAMLNGLYRMHMDTH</sequence>
<evidence type="ECO:0000256" key="1">
    <source>
        <dbReference type="ARBA" id="ARBA00004342"/>
    </source>
</evidence>
<dbReference type="Pfam" id="PF07986">
    <property type="entry name" value="TBCC"/>
    <property type="match status" value="1"/>
</dbReference>
<evidence type="ECO:0000256" key="8">
    <source>
        <dbReference type="ARBA" id="ARBA00023134"/>
    </source>
</evidence>
<dbReference type="Proteomes" id="UP001497525">
    <property type="component" value="Unassembled WGS sequence"/>
</dbReference>
<dbReference type="Gene3D" id="3.30.70.141">
    <property type="entry name" value="Nucleoside diphosphate kinase-like domain"/>
    <property type="match status" value="1"/>
</dbReference>
<dbReference type="EMBL" id="CAXLJL010000267">
    <property type="protein sequence ID" value="CAL5135456.1"/>
    <property type="molecule type" value="Genomic_DNA"/>
</dbReference>
<feature type="domain" description="C-CAP/cofactor C-like" evidence="13">
    <location>
        <begin position="28"/>
        <end position="183"/>
    </location>
</feature>
<keyword evidence="6" id="KW-0519">Myristate</keyword>
<dbReference type="PROSITE" id="PS51329">
    <property type="entry name" value="C_CAP_COFACTOR_C"/>
    <property type="match status" value="1"/>
</dbReference>
<keyword evidence="10" id="KW-0564">Palmitate</keyword>
<dbReference type="GO" id="GO:0006892">
    <property type="term" value="P:post-Golgi vesicle-mediated transport"/>
    <property type="evidence" value="ECO:0007669"/>
    <property type="project" value="TreeGrafter"/>
</dbReference>
<dbReference type="SUPFAM" id="SSF69340">
    <property type="entry name" value="C-terminal domain of adenylylcyclase associated protein"/>
    <property type="match status" value="1"/>
</dbReference>
<evidence type="ECO:0000256" key="2">
    <source>
        <dbReference type="ARBA" id="ARBA00008848"/>
    </source>
</evidence>
<dbReference type="SMART" id="SM00673">
    <property type="entry name" value="CARP"/>
    <property type="match status" value="2"/>
</dbReference>
<evidence type="ECO:0000256" key="6">
    <source>
        <dbReference type="ARBA" id="ARBA00022707"/>
    </source>
</evidence>
<dbReference type="InterPro" id="IPR036850">
    <property type="entry name" value="NDK-like_dom_sf"/>
</dbReference>
<evidence type="ECO:0000256" key="10">
    <source>
        <dbReference type="ARBA" id="ARBA00023139"/>
    </source>
</evidence>
<dbReference type="GO" id="GO:0005525">
    <property type="term" value="F:GTP binding"/>
    <property type="evidence" value="ECO:0007669"/>
    <property type="project" value="UniProtKB-KW"/>
</dbReference>
<evidence type="ECO:0000313" key="15">
    <source>
        <dbReference type="Proteomes" id="UP001497525"/>
    </source>
</evidence>
<protein>
    <recommendedName>
        <fullName evidence="3">Protein XRP2</fullName>
    </recommendedName>
</protein>
<evidence type="ECO:0000256" key="4">
    <source>
        <dbReference type="ARBA" id="ARBA00022468"/>
    </source>
</evidence>
<keyword evidence="9" id="KW-0472">Membrane</keyword>
<dbReference type="GO" id="GO:0005929">
    <property type="term" value="C:cilium"/>
    <property type="evidence" value="ECO:0007669"/>
    <property type="project" value="TreeGrafter"/>
</dbReference>
<keyword evidence="11" id="KW-0449">Lipoprotein</keyword>
<evidence type="ECO:0000259" key="13">
    <source>
        <dbReference type="PROSITE" id="PS51329"/>
    </source>
</evidence>
<proteinExistence type="inferred from homology"/>
<keyword evidence="4" id="KW-0343">GTPase activation</keyword>
<evidence type="ECO:0000256" key="5">
    <source>
        <dbReference type="ARBA" id="ARBA00022475"/>
    </source>
</evidence>
<dbReference type="InterPro" id="IPR017901">
    <property type="entry name" value="C-CAP_CF_C-like"/>
</dbReference>
<evidence type="ECO:0000256" key="9">
    <source>
        <dbReference type="ARBA" id="ARBA00023136"/>
    </source>
</evidence>
<accession>A0AAV2TEZ3</accession>
<dbReference type="InterPro" id="IPR039093">
    <property type="entry name" value="XRP2"/>
</dbReference>
<keyword evidence="8 12" id="KW-0342">GTP-binding</keyword>
<dbReference type="InterPro" id="IPR036223">
    <property type="entry name" value="CAP_C_sf"/>
</dbReference>
<dbReference type="GO" id="GO:0005096">
    <property type="term" value="F:GTPase activator activity"/>
    <property type="evidence" value="ECO:0007669"/>
    <property type="project" value="UniProtKB-KW"/>
</dbReference>
<dbReference type="PANTHER" id="PTHR15440:SF0">
    <property type="entry name" value="PROTEIN XRP2"/>
    <property type="match status" value="1"/>
</dbReference>
<keyword evidence="7 12" id="KW-0547">Nucleotide-binding</keyword>
<dbReference type="Gene3D" id="2.160.20.70">
    <property type="match status" value="1"/>
</dbReference>
<dbReference type="InterPro" id="IPR012945">
    <property type="entry name" value="Tubulin-bd_cofactor_C_dom"/>
</dbReference>
<evidence type="ECO:0000256" key="12">
    <source>
        <dbReference type="PIRSR" id="PIRSR037947-1"/>
    </source>
</evidence>
<dbReference type="InterPro" id="IPR006599">
    <property type="entry name" value="CARP_motif"/>
</dbReference>
<comment type="similarity">
    <text evidence="2">Belongs to the TBCC family.</text>
</comment>
<keyword evidence="5" id="KW-1003">Cell membrane</keyword>
<evidence type="ECO:0000313" key="14">
    <source>
        <dbReference type="EMBL" id="CAL5135456.1"/>
    </source>
</evidence>
<comment type="caution">
    <text evidence="14">The sequence shown here is derived from an EMBL/GenBank/DDBJ whole genome shotgun (WGS) entry which is preliminary data.</text>
</comment>
<dbReference type="InterPro" id="IPR016098">
    <property type="entry name" value="CAP/MinC_C"/>
</dbReference>
<reference evidence="14" key="1">
    <citation type="submission" date="2024-06" db="EMBL/GenBank/DDBJ databases">
        <authorList>
            <person name="Liu X."/>
            <person name="Lenzi L."/>
            <person name="Haldenby T S."/>
            <person name="Uol C."/>
        </authorList>
    </citation>
    <scope>NUCLEOTIDE SEQUENCE</scope>
</reference>
<name>A0AAV2TEZ3_CALDB</name>
<evidence type="ECO:0000256" key="3">
    <source>
        <dbReference type="ARBA" id="ARBA00015771"/>
    </source>
</evidence>
<dbReference type="PANTHER" id="PTHR15440">
    <property type="entry name" value="XRP2 PROTEIN"/>
    <property type="match status" value="1"/>
</dbReference>
<comment type="subcellular location">
    <subcellularLocation>
        <location evidence="1">Cell membrane</location>
        <topology evidence="1">Lipid-anchor</topology>
        <orientation evidence="1">Cytoplasmic side</orientation>
    </subcellularLocation>
</comment>
<organism evidence="14 15">
    <name type="scientific">Calicophoron daubneyi</name>
    <name type="common">Rumen fluke</name>
    <name type="synonym">Paramphistomum daubneyi</name>
    <dbReference type="NCBI Taxonomy" id="300641"/>
    <lineage>
        <taxon>Eukaryota</taxon>
        <taxon>Metazoa</taxon>
        <taxon>Spiralia</taxon>
        <taxon>Lophotrochozoa</taxon>
        <taxon>Platyhelminthes</taxon>
        <taxon>Trematoda</taxon>
        <taxon>Digenea</taxon>
        <taxon>Plagiorchiida</taxon>
        <taxon>Pronocephalata</taxon>
        <taxon>Paramphistomoidea</taxon>
        <taxon>Paramphistomidae</taxon>
        <taxon>Calicophoron</taxon>
    </lineage>
</organism>
<dbReference type="AlphaFoldDB" id="A0AAV2TEZ3"/>
<gene>
    <name evidence="14" type="ORF">CDAUBV1_LOCUS9596</name>
</gene>
<dbReference type="GO" id="GO:1990075">
    <property type="term" value="C:periciliary membrane compartment"/>
    <property type="evidence" value="ECO:0007669"/>
    <property type="project" value="TreeGrafter"/>
</dbReference>
<evidence type="ECO:0000256" key="11">
    <source>
        <dbReference type="ARBA" id="ARBA00023288"/>
    </source>
</evidence>
<feature type="binding site" evidence="12">
    <location>
        <begin position="119"/>
        <end position="122"/>
    </location>
    <ligand>
        <name>GTP</name>
        <dbReference type="ChEBI" id="CHEBI:37565"/>
    </ligand>
</feature>